<keyword evidence="13" id="KW-1185">Reference proteome</keyword>
<dbReference type="SUPFAM" id="SSF48208">
    <property type="entry name" value="Six-hairpin glycosidases"/>
    <property type="match status" value="1"/>
</dbReference>
<comment type="catalytic activity">
    <reaction evidence="1 8">
        <text>Random hydrolysis of (1-&gt;6)-alpha-D-mannosidic linkages in unbranched (1-&gt;6)-mannans.</text>
        <dbReference type="EC" id="3.2.1.101"/>
    </reaction>
</comment>
<dbReference type="PANTHER" id="PTHR12145:SF21">
    <property type="entry name" value="MANNAN ENDO-1,6-ALPHA-MANNOSIDASE DFG5"/>
    <property type="match status" value="1"/>
</dbReference>
<dbReference type="PIRSF" id="PIRSF016302">
    <property type="entry name" value="Man_a_manosd"/>
    <property type="match status" value="1"/>
</dbReference>
<evidence type="ECO:0000256" key="7">
    <source>
        <dbReference type="ARBA" id="ARBA00023295"/>
    </source>
</evidence>
<evidence type="ECO:0000256" key="3">
    <source>
        <dbReference type="ARBA" id="ARBA00012350"/>
    </source>
</evidence>
<dbReference type="Proteomes" id="UP000422736">
    <property type="component" value="Chromosome 6"/>
</dbReference>
<feature type="region of interest" description="Disordered" evidence="9">
    <location>
        <begin position="394"/>
        <end position="413"/>
    </location>
</feature>
<proteinExistence type="inferred from homology"/>
<evidence type="ECO:0000256" key="11">
    <source>
        <dbReference type="SAM" id="SignalP"/>
    </source>
</evidence>
<evidence type="ECO:0000256" key="6">
    <source>
        <dbReference type="ARBA" id="ARBA00023180"/>
    </source>
</evidence>
<keyword evidence="6" id="KW-0325">Glycoprotein</keyword>
<feature type="chain" id="PRO_5046012209" description="Mannan endo-1,6-alpha-mannosidase" evidence="11">
    <location>
        <begin position="20"/>
        <end position="454"/>
    </location>
</feature>
<evidence type="ECO:0000256" key="10">
    <source>
        <dbReference type="SAM" id="Phobius"/>
    </source>
</evidence>
<dbReference type="InterPro" id="IPR014480">
    <property type="entry name" value="Mannan-1_6-alpha_mannosidase"/>
</dbReference>
<feature type="signal peptide" evidence="11">
    <location>
        <begin position="1"/>
        <end position="19"/>
    </location>
</feature>
<dbReference type="Gene3D" id="1.50.10.20">
    <property type="match status" value="1"/>
</dbReference>
<evidence type="ECO:0000256" key="4">
    <source>
        <dbReference type="ARBA" id="ARBA00022729"/>
    </source>
</evidence>
<feature type="transmembrane region" description="Helical" evidence="10">
    <location>
        <begin position="432"/>
        <end position="453"/>
    </location>
</feature>
<dbReference type="Pfam" id="PF03663">
    <property type="entry name" value="Glyco_hydro_76"/>
    <property type="match status" value="1"/>
</dbReference>
<evidence type="ECO:0000313" key="12">
    <source>
        <dbReference type="EMBL" id="QGN17275.1"/>
    </source>
</evidence>
<dbReference type="InterPro" id="IPR005198">
    <property type="entry name" value="Glyco_hydro_76"/>
</dbReference>
<accession>A0ABX6F0B4</accession>
<keyword evidence="10" id="KW-0472">Membrane</keyword>
<keyword evidence="10" id="KW-0812">Transmembrane</keyword>
<keyword evidence="4 11" id="KW-0732">Signal</keyword>
<dbReference type="EMBL" id="CP015059">
    <property type="protein sequence ID" value="QGN17275.1"/>
    <property type="molecule type" value="Genomic_DNA"/>
</dbReference>
<gene>
    <name evidence="12" type="primary">DFG5</name>
    <name evidence="12" type="ORF">FIM1_4006</name>
</gene>
<keyword evidence="7 8" id="KW-0326">Glycosidase</keyword>
<protein>
    <recommendedName>
        <fullName evidence="3 8">Mannan endo-1,6-alpha-mannosidase</fullName>
        <ecNumber evidence="3 8">3.2.1.101</ecNumber>
    </recommendedName>
</protein>
<keyword evidence="5 8" id="KW-0378">Hydrolase</keyword>
<keyword evidence="10" id="KW-1133">Transmembrane helix</keyword>
<evidence type="ECO:0000256" key="1">
    <source>
        <dbReference type="ARBA" id="ARBA00001452"/>
    </source>
</evidence>
<comment type="similarity">
    <text evidence="2 8">Belongs to the glycosyl hydrolase 76 family.</text>
</comment>
<evidence type="ECO:0000256" key="9">
    <source>
        <dbReference type="SAM" id="MobiDB-lite"/>
    </source>
</evidence>
<evidence type="ECO:0000256" key="5">
    <source>
        <dbReference type="ARBA" id="ARBA00022801"/>
    </source>
</evidence>
<dbReference type="InterPro" id="IPR008928">
    <property type="entry name" value="6-hairpin_glycosidase_sf"/>
</dbReference>
<evidence type="ECO:0000256" key="8">
    <source>
        <dbReference type="PIRNR" id="PIRNR016302"/>
    </source>
</evidence>
<dbReference type="PANTHER" id="PTHR12145">
    <property type="entry name" value="MANNAN ENDO-1,6-ALPHA-MANNOSIDASE DCW1"/>
    <property type="match status" value="1"/>
</dbReference>
<name>A0ABX6F0B4_KLUMA</name>
<evidence type="ECO:0000313" key="13">
    <source>
        <dbReference type="Proteomes" id="UP000422736"/>
    </source>
</evidence>
<reference evidence="12 13" key="1">
    <citation type="submission" date="2016-03" db="EMBL/GenBank/DDBJ databases">
        <title>How can Kluyveromyces marxianus grow so fast - potential evolutionary course in Saccharomyces Complex revealed by comparative genomics.</title>
        <authorList>
            <person name="Mo W."/>
            <person name="Lu W."/>
            <person name="Yang X."/>
            <person name="Qi J."/>
            <person name="Lv H."/>
        </authorList>
    </citation>
    <scope>NUCLEOTIDE SEQUENCE [LARGE SCALE GENOMIC DNA]</scope>
    <source>
        <strain evidence="12 13">FIM1</strain>
    </source>
</reference>
<reference evidence="12 13" key="2">
    <citation type="submission" date="2019-11" db="EMBL/GenBank/DDBJ databases">
        <authorList>
            <person name="Lu H."/>
        </authorList>
    </citation>
    <scope>NUCLEOTIDE SEQUENCE [LARGE SCALE GENOMIC DNA]</scope>
    <source>
        <strain evidence="12 13">FIM1</strain>
    </source>
</reference>
<organism evidence="12 13">
    <name type="scientific">Kluyveromyces marxianus</name>
    <name type="common">Yeast</name>
    <name type="synonym">Candida kefyr</name>
    <dbReference type="NCBI Taxonomy" id="4911"/>
    <lineage>
        <taxon>Eukaryota</taxon>
        <taxon>Fungi</taxon>
        <taxon>Dikarya</taxon>
        <taxon>Ascomycota</taxon>
        <taxon>Saccharomycotina</taxon>
        <taxon>Saccharomycetes</taxon>
        <taxon>Saccharomycetales</taxon>
        <taxon>Saccharomycetaceae</taxon>
        <taxon>Kluyveromyces</taxon>
    </lineage>
</organism>
<dbReference type="EC" id="3.2.1.101" evidence="3 8"/>
<sequence>MRLGIWSYLILSISSLVSAIDLDTSSKDSICSATSLIQQGIVDYYDGYKYGGSVGMFTQPYYWWEAGLVFGGMIENWYLCQNNSYQNLLYDAMIAQTGSNYDFMPNNQTMVEGNDDQGVWALTIMSAVERNFTNPKKAGAPDWLAMVQAVFNEMYSRWDPAHCGGGLRWQIFTWNSGYNYKNTISNGCLFQLAARLGRYTGNQTYLDVAEKVFNWLTDVNYVVLKDEANVYDGANIEENCTNIIKYEWSYNHGVVLGGCAYMYNATNGSEEWKSRTSQILGGATSFFFDNNIMYESTCQSEKQMTCNTDQRVFKAIFSRMLGYTAVLAPFTLDTVNPLIEASATAAAKSCSGGTDGHTCGLNWFKGSWDGQYGLGEQASALEIMNQLLIHERPPPLTEKTGGSARGDPNAGLNVSTTNVLQKKLTITGSDKAGAGVITAVVIGVLVLGSVWMIY</sequence>
<evidence type="ECO:0000256" key="2">
    <source>
        <dbReference type="ARBA" id="ARBA00009699"/>
    </source>
</evidence>